<dbReference type="Pfam" id="PF00903">
    <property type="entry name" value="Glyoxalase"/>
    <property type="match status" value="1"/>
</dbReference>
<dbReference type="PANTHER" id="PTHR10374:SF19">
    <property type="entry name" value="LYASE (GLO1), PUTATIVE (AFU_ORTHOLOGUE AFUA_2G13550)-RELATED"/>
    <property type="match status" value="1"/>
</dbReference>
<dbReference type="Proteomes" id="UP000288859">
    <property type="component" value="Unassembled WGS sequence"/>
</dbReference>
<sequence length="199" mass="21892">MSDTSNAGAVRSIGVREIPETFTPVTPATQGSRLHHAMLRISDPERSLHFYTDFLGMSLIFKLDTGPFTVYYLGYPDPNDQTPADLAKGMASRTGFLELVYVHLQSSKQEVPPIIPATVGFGHLGWYVADVEGTLKRAQENGYIVVKDKSNLSITTMDLPKDVAATPCCAPFLTSFAQIGFIRDPDGNSVELLPLEWKR</sequence>
<dbReference type="PROSITE" id="PS51819">
    <property type="entry name" value="VOC"/>
    <property type="match status" value="1"/>
</dbReference>
<dbReference type="EMBL" id="NAJM01000015">
    <property type="protein sequence ID" value="RVX71862.1"/>
    <property type="molecule type" value="Genomic_DNA"/>
</dbReference>
<dbReference type="OrthoDB" id="16820at2759"/>
<dbReference type="Gene3D" id="3.10.180.10">
    <property type="entry name" value="2,3-Dihydroxybiphenyl 1,2-Dioxygenase, domain 1"/>
    <property type="match status" value="1"/>
</dbReference>
<evidence type="ECO:0000313" key="2">
    <source>
        <dbReference type="EMBL" id="RVX71862.1"/>
    </source>
</evidence>
<dbReference type="InterPro" id="IPR029068">
    <property type="entry name" value="Glyas_Bleomycin-R_OHBP_Dase"/>
</dbReference>
<dbReference type="SUPFAM" id="SSF54593">
    <property type="entry name" value="Glyoxalase/Bleomycin resistance protein/Dihydroxybiphenyl dioxygenase"/>
    <property type="match status" value="1"/>
</dbReference>
<dbReference type="InterPro" id="IPR004360">
    <property type="entry name" value="Glyas_Fos-R_dOase_dom"/>
</dbReference>
<protein>
    <recommendedName>
        <fullName evidence="1">VOC domain-containing protein</fullName>
    </recommendedName>
</protein>
<name>A0A438N7Z5_EXOME</name>
<reference evidence="2 3" key="1">
    <citation type="submission" date="2017-03" db="EMBL/GenBank/DDBJ databases">
        <title>Genomes of endolithic fungi from Antarctica.</title>
        <authorList>
            <person name="Coleine C."/>
            <person name="Masonjones S."/>
            <person name="Stajich J.E."/>
        </authorList>
    </citation>
    <scope>NUCLEOTIDE SEQUENCE [LARGE SCALE GENOMIC DNA]</scope>
    <source>
        <strain evidence="2 3">CCFEE 6314</strain>
    </source>
</reference>
<comment type="caution">
    <text evidence="2">The sequence shown here is derived from an EMBL/GenBank/DDBJ whole genome shotgun (WGS) entry which is preliminary data.</text>
</comment>
<evidence type="ECO:0000259" key="1">
    <source>
        <dbReference type="PROSITE" id="PS51819"/>
    </source>
</evidence>
<dbReference type="PANTHER" id="PTHR10374">
    <property type="entry name" value="LACTOYLGLUTATHIONE LYASE GLYOXALASE I"/>
    <property type="match status" value="1"/>
</dbReference>
<accession>A0A438N7Z5</accession>
<evidence type="ECO:0000313" key="3">
    <source>
        <dbReference type="Proteomes" id="UP000288859"/>
    </source>
</evidence>
<dbReference type="AlphaFoldDB" id="A0A438N7Z5"/>
<gene>
    <name evidence="2" type="ORF">B0A52_04261</name>
</gene>
<organism evidence="2 3">
    <name type="scientific">Exophiala mesophila</name>
    <name type="common">Black yeast-like fungus</name>
    <dbReference type="NCBI Taxonomy" id="212818"/>
    <lineage>
        <taxon>Eukaryota</taxon>
        <taxon>Fungi</taxon>
        <taxon>Dikarya</taxon>
        <taxon>Ascomycota</taxon>
        <taxon>Pezizomycotina</taxon>
        <taxon>Eurotiomycetes</taxon>
        <taxon>Chaetothyriomycetidae</taxon>
        <taxon>Chaetothyriales</taxon>
        <taxon>Herpotrichiellaceae</taxon>
        <taxon>Exophiala</taxon>
    </lineage>
</organism>
<proteinExistence type="predicted"/>
<feature type="domain" description="VOC" evidence="1">
    <location>
        <begin position="33"/>
        <end position="195"/>
    </location>
</feature>
<dbReference type="VEuPathDB" id="FungiDB:PV10_08733"/>
<dbReference type="InterPro" id="IPR037523">
    <property type="entry name" value="VOC_core"/>
</dbReference>